<feature type="region of interest" description="Disordered" evidence="1">
    <location>
        <begin position="166"/>
        <end position="194"/>
    </location>
</feature>
<protein>
    <submittedName>
        <fullName evidence="2">Uncharacterized protein</fullName>
    </submittedName>
</protein>
<feature type="compositionally biased region" description="Acidic residues" evidence="1">
    <location>
        <begin position="174"/>
        <end position="183"/>
    </location>
</feature>
<dbReference type="Proteomes" id="UP001472677">
    <property type="component" value="Unassembled WGS sequence"/>
</dbReference>
<reference evidence="2 3" key="1">
    <citation type="journal article" date="2024" name="G3 (Bethesda)">
        <title>Genome assembly of Hibiscus sabdariffa L. provides insights into metabolisms of medicinal natural products.</title>
        <authorList>
            <person name="Kim T."/>
        </authorList>
    </citation>
    <scope>NUCLEOTIDE SEQUENCE [LARGE SCALE GENOMIC DNA]</scope>
    <source>
        <strain evidence="2">TK-2024</strain>
        <tissue evidence="2">Old leaves</tissue>
    </source>
</reference>
<sequence length="194" mass="21933">MNCFRQNTRPNLTRIIFIEIVDLVRDCHLVSVKSFTYGTALSHIFEKLKIDCSADLAIPLTNPIKDKSIRKAKFTLFNGEWVCNNDLPQGVPPADAEDALQAPIAPPPPQAFSLDPIMQYLDGKFASLVTHMDEQFATVNTRLQALETRQSSMDFTLNAFRGEWRGHNLGPHVEDEDEDEDQEGKENDDNKDMP</sequence>
<dbReference type="EMBL" id="JBBPBM010000001">
    <property type="protein sequence ID" value="KAK8601867.1"/>
    <property type="molecule type" value="Genomic_DNA"/>
</dbReference>
<gene>
    <name evidence="2" type="ORF">V6N12_051691</name>
</gene>
<organism evidence="2 3">
    <name type="scientific">Hibiscus sabdariffa</name>
    <name type="common">roselle</name>
    <dbReference type="NCBI Taxonomy" id="183260"/>
    <lineage>
        <taxon>Eukaryota</taxon>
        <taxon>Viridiplantae</taxon>
        <taxon>Streptophyta</taxon>
        <taxon>Embryophyta</taxon>
        <taxon>Tracheophyta</taxon>
        <taxon>Spermatophyta</taxon>
        <taxon>Magnoliopsida</taxon>
        <taxon>eudicotyledons</taxon>
        <taxon>Gunneridae</taxon>
        <taxon>Pentapetalae</taxon>
        <taxon>rosids</taxon>
        <taxon>malvids</taxon>
        <taxon>Malvales</taxon>
        <taxon>Malvaceae</taxon>
        <taxon>Malvoideae</taxon>
        <taxon>Hibiscus</taxon>
    </lineage>
</organism>
<evidence type="ECO:0000313" key="3">
    <source>
        <dbReference type="Proteomes" id="UP001472677"/>
    </source>
</evidence>
<evidence type="ECO:0000256" key="1">
    <source>
        <dbReference type="SAM" id="MobiDB-lite"/>
    </source>
</evidence>
<accession>A0ABR2GG15</accession>
<name>A0ABR2GG15_9ROSI</name>
<evidence type="ECO:0000313" key="2">
    <source>
        <dbReference type="EMBL" id="KAK8601867.1"/>
    </source>
</evidence>
<proteinExistence type="predicted"/>
<comment type="caution">
    <text evidence="2">The sequence shown here is derived from an EMBL/GenBank/DDBJ whole genome shotgun (WGS) entry which is preliminary data.</text>
</comment>
<keyword evidence="3" id="KW-1185">Reference proteome</keyword>
<feature type="compositionally biased region" description="Basic and acidic residues" evidence="1">
    <location>
        <begin position="184"/>
        <end position="194"/>
    </location>
</feature>